<comment type="caution">
    <text evidence="12">The sequence shown here is derived from an EMBL/GenBank/DDBJ whole genome shotgun (WGS) entry which is preliminary data.</text>
</comment>
<evidence type="ECO:0000256" key="5">
    <source>
        <dbReference type="ARBA" id="ARBA00022927"/>
    </source>
</evidence>
<dbReference type="InterPro" id="IPR004179">
    <property type="entry name" value="Sec63-dom"/>
</dbReference>
<dbReference type="Pfam" id="PF02889">
    <property type="entry name" value="Sec63"/>
    <property type="match status" value="2"/>
</dbReference>
<dbReference type="GO" id="GO:0003723">
    <property type="term" value="F:RNA binding"/>
    <property type="evidence" value="ECO:0007669"/>
    <property type="project" value="TreeGrafter"/>
</dbReference>
<dbReference type="OrthoDB" id="1734229at2759"/>
<comment type="subcellular location">
    <subcellularLocation>
        <location evidence="1">Endoplasmic reticulum membrane</location>
        <topology evidence="1">Multi-pass membrane protein</topology>
    </subcellularLocation>
</comment>
<dbReference type="SUPFAM" id="SSF46565">
    <property type="entry name" value="Chaperone J-domain"/>
    <property type="match status" value="1"/>
</dbReference>
<keyword evidence="2" id="KW-0813">Transport</keyword>
<feature type="transmembrane region" description="Helical" evidence="10">
    <location>
        <begin position="12"/>
        <end position="36"/>
    </location>
</feature>
<dbReference type="SMART" id="SM00973">
    <property type="entry name" value="Sec63"/>
    <property type="match status" value="1"/>
</dbReference>
<dbReference type="PANTHER" id="PTHR24075">
    <property type="entry name" value="SEC63 DOMAIN-CONTAINING"/>
    <property type="match status" value="1"/>
</dbReference>
<evidence type="ECO:0000313" key="13">
    <source>
        <dbReference type="Proteomes" id="UP000242188"/>
    </source>
</evidence>
<keyword evidence="3 10" id="KW-0812">Transmembrane</keyword>
<feature type="region of interest" description="Disordered" evidence="9">
    <location>
        <begin position="740"/>
        <end position="770"/>
    </location>
</feature>
<evidence type="ECO:0000256" key="7">
    <source>
        <dbReference type="ARBA" id="ARBA00023136"/>
    </source>
</evidence>
<dbReference type="EMBL" id="NEDP02001568">
    <property type="protein sequence ID" value="OWF52958.1"/>
    <property type="molecule type" value="Genomic_DNA"/>
</dbReference>
<organism evidence="12 13">
    <name type="scientific">Mizuhopecten yessoensis</name>
    <name type="common">Japanese scallop</name>
    <name type="synonym">Patinopecten yessoensis</name>
    <dbReference type="NCBI Taxonomy" id="6573"/>
    <lineage>
        <taxon>Eukaryota</taxon>
        <taxon>Metazoa</taxon>
        <taxon>Spiralia</taxon>
        <taxon>Lophotrochozoa</taxon>
        <taxon>Mollusca</taxon>
        <taxon>Bivalvia</taxon>
        <taxon>Autobranchia</taxon>
        <taxon>Pteriomorphia</taxon>
        <taxon>Pectinida</taxon>
        <taxon>Pectinoidea</taxon>
        <taxon>Pectinidae</taxon>
        <taxon>Mizuhopecten</taxon>
    </lineage>
</organism>
<feature type="compositionally biased region" description="Basic residues" evidence="9">
    <location>
        <begin position="530"/>
        <end position="547"/>
    </location>
</feature>
<dbReference type="PRINTS" id="PR00625">
    <property type="entry name" value="JDOMAIN"/>
</dbReference>
<accession>A0A210QW10</accession>
<evidence type="ECO:0000256" key="2">
    <source>
        <dbReference type="ARBA" id="ARBA00022448"/>
    </source>
</evidence>
<evidence type="ECO:0000256" key="10">
    <source>
        <dbReference type="SAM" id="Phobius"/>
    </source>
</evidence>
<dbReference type="Gene3D" id="1.10.150.20">
    <property type="entry name" value="5' to 3' exonuclease, C-terminal subdomain"/>
    <property type="match status" value="1"/>
</dbReference>
<proteinExistence type="predicted"/>
<keyword evidence="13" id="KW-1185">Reference proteome</keyword>
<feature type="transmembrane region" description="Helical" evidence="10">
    <location>
        <begin position="195"/>
        <end position="217"/>
    </location>
</feature>
<evidence type="ECO:0000256" key="1">
    <source>
        <dbReference type="ARBA" id="ARBA00004477"/>
    </source>
</evidence>
<keyword evidence="5" id="KW-0653">Protein transport</keyword>
<evidence type="ECO:0000313" key="12">
    <source>
        <dbReference type="EMBL" id="OWF52958.1"/>
    </source>
</evidence>
<dbReference type="PROSITE" id="PS50076">
    <property type="entry name" value="DNAJ_2"/>
    <property type="match status" value="1"/>
</dbReference>
<dbReference type="GO" id="GO:0008320">
    <property type="term" value="F:protein transmembrane transporter activity"/>
    <property type="evidence" value="ECO:0007669"/>
    <property type="project" value="TreeGrafter"/>
</dbReference>
<evidence type="ECO:0000256" key="4">
    <source>
        <dbReference type="ARBA" id="ARBA00022824"/>
    </source>
</evidence>
<dbReference type="Gene3D" id="1.10.287.110">
    <property type="entry name" value="DnaJ domain"/>
    <property type="match status" value="1"/>
</dbReference>
<dbReference type="GO" id="GO:0006614">
    <property type="term" value="P:SRP-dependent cotranslational protein targeting to membrane"/>
    <property type="evidence" value="ECO:0007669"/>
    <property type="project" value="TreeGrafter"/>
</dbReference>
<feature type="region of interest" description="Disordered" evidence="9">
    <location>
        <begin position="494"/>
        <end position="631"/>
    </location>
</feature>
<feature type="domain" description="J" evidence="11">
    <location>
        <begin position="107"/>
        <end position="169"/>
    </location>
</feature>
<evidence type="ECO:0000256" key="3">
    <source>
        <dbReference type="ARBA" id="ARBA00022692"/>
    </source>
</evidence>
<keyword evidence="8" id="KW-0143">Chaperone</keyword>
<dbReference type="SMART" id="SM00271">
    <property type="entry name" value="DnaJ"/>
    <property type="match status" value="1"/>
</dbReference>
<keyword evidence="4" id="KW-0256">Endoplasmic reticulum</keyword>
<dbReference type="InterPro" id="IPR001623">
    <property type="entry name" value="DnaJ_domain"/>
</dbReference>
<protein>
    <submittedName>
        <fullName evidence="12">Translocation protein SEC63-like</fullName>
    </submittedName>
</protein>
<dbReference type="FunFam" id="1.10.287.110:FF:000063">
    <property type="entry name" value="Translocation protein SEC63"/>
    <property type="match status" value="1"/>
</dbReference>
<dbReference type="SUPFAM" id="SSF81296">
    <property type="entry name" value="E set domains"/>
    <property type="match status" value="1"/>
</dbReference>
<evidence type="ECO:0000259" key="11">
    <source>
        <dbReference type="PROSITE" id="PS50076"/>
    </source>
</evidence>
<feature type="compositionally biased region" description="Acidic residues" evidence="9">
    <location>
        <begin position="745"/>
        <end position="770"/>
    </location>
</feature>
<dbReference type="FunFam" id="1.10.3380.10:FF:000003">
    <property type="entry name" value="SEC63 homolog, protein translocation regulator"/>
    <property type="match status" value="1"/>
</dbReference>
<feature type="compositionally biased region" description="Acidic residues" evidence="9">
    <location>
        <begin position="586"/>
        <end position="603"/>
    </location>
</feature>
<feature type="transmembrane region" description="Helical" evidence="10">
    <location>
        <begin position="77"/>
        <end position="94"/>
    </location>
</feature>
<dbReference type="GO" id="GO:0031207">
    <property type="term" value="C:Sec62/Sec63 complex"/>
    <property type="evidence" value="ECO:0007669"/>
    <property type="project" value="TreeGrafter"/>
</dbReference>
<dbReference type="Gene3D" id="1.10.3380.10">
    <property type="entry name" value="Sec63 N-terminal domain-like domain"/>
    <property type="match status" value="1"/>
</dbReference>
<dbReference type="Proteomes" id="UP000242188">
    <property type="component" value="Unassembled WGS sequence"/>
</dbReference>
<dbReference type="InterPro" id="IPR014756">
    <property type="entry name" value="Ig_E-set"/>
</dbReference>
<feature type="compositionally biased region" description="Basic and acidic residues" evidence="9">
    <location>
        <begin position="494"/>
        <end position="507"/>
    </location>
</feature>
<dbReference type="GO" id="GO:0006620">
    <property type="term" value="P:post-translational protein targeting to endoplasmic reticulum membrane"/>
    <property type="evidence" value="ECO:0007669"/>
    <property type="project" value="TreeGrafter"/>
</dbReference>
<keyword evidence="7 10" id="KW-0472">Membrane</keyword>
<evidence type="ECO:0000256" key="8">
    <source>
        <dbReference type="ARBA" id="ARBA00023186"/>
    </source>
</evidence>
<feature type="compositionally biased region" description="Low complexity" evidence="9">
    <location>
        <begin position="519"/>
        <end position="529"/>
    </location>
</feature>
<evidence type="ECO:0000256" key="6">
    <source>
        <dbReference type="ARBA" id="ARBA00022989"/>
    </source>
</evidence>
<name>A0A210QW10_MIZYE</name>
<dbReference type="STRING" id="6573.A0A210QW10"/>
<dbReference type="SUPFAM" id="SSF158702">
    <property type="entry name" value="Sec63 N-terminal domain-like"/>
    <property type="match status" value="1"/>
</dbReference>
<dbReference type="PANTHER" id="PTHR24075:SF0">
    <property type="entry name" value="TRANSLOCATION PROTEIN SEC63 HOMOLOG"/>
    <property type="match status" value="1"/>
</dbReference>
<dbReference type="InterPro" id="IPR035892">
    <property type="entry name" value="C2_domain_sf"/>
</dbReference>
<gene>
    <name evidence="12" type="ORF">KP79_PYT06702</name>
</gene>
<dbReference type="Gene3D" id="2.60.40.150">
    <property type="entry name" value="C2 domain"/>
    <property type="match status" value="1"/>
</dbReference>
<dbReference type="CDD" id="cd06257">
    <property type="entry name" value="DnaJ"/>
    <property type="match status" value="1"/>
</dbReference>
<reference evidence="12 13" key="1">
    <citation type="journal article" date="2017" name="Nat. Ecol. Evol.">
        <title>Scallop genome provides insights into evolution of bilaterian karyotype and development.</title>
        <authorList>
            <person name="Wang S."/>
            <person name="Zhang J."/>
            <person name="Jiao W."/>
            <person name="Li J."/>
            <person name="Xun X."/>
            <person name="Sun Y."/>
            <person name="Guo X."/>
            <person name="Huan P."/>
            <person name="Dong B."/>
            <person name="Zhang L."/>
            <person name="Hu X."/>
            <person name="Sun X."/>
            <person name="Wang J."/>
            <person name="Zhao C."/>
            <person name="Wang Y."/>
            <person name="Wang D."/>
            <person name="Huang X."/>
            <person name="Wang R."/>
            <person name="Lv J."/>
            <person name="Li Y."/>
            <person name="Zhang Z."/>
            <person name="Liu B."/>
            <person name="Lu W."/>
            <person name="Hui Y."/>
            <person name="Liang J."/>
            <person name="Zhou Z."/>
            <person name="Hou R."/>
            <person name="Li X."/>
            <person name="Liu Y."/>
            <person name="Li H."/>
            <person name="Ning X."/>
            <person name="Lin Y."/>
            <person name="Zhao L."/>
            <person name="Xing Q."/>
            <person name="Dou J."/>
            <person name="Li Y."/>
            <person name="Mao J."/>
            <person name="Guo H."/>
            <person name="Dou H."/>
            <person name="Li T."/>
            <person name="Mu C."/>
            <person name="Jiang W."/>
            <person name="Fu Q."/>
            <person name="Fu X."/>
            <person name="Miao Y."/>
            <person name="Liu J."/>
            <person name="Yu Q."/>
            <person name="Li R."/>
            <person name="Liao H."/>
            <person name="Li X."/>
            <person name="Kong Y."/>
            <person name="Jiang Z."/>
            <person name="Chourrout D."/>
            <person name="Li R."/>
            <person name="Bao Z."/>
        </authorList>
    </citation>
    <scope>NUCLEOTIDE SEQUENCE [LARGE SCALE GENOMIC DNA]</scope>
    <source>
        <strain evidence="12 13">PY_sf001</strain>
    </source>
</reference>
<dbReference type="AlphaFoldDB" id="A0A210QW10"/>
<sequence length="770" mass="88825">MAGMQFEYDEEGGTFFYFLLSFWSLCLIPVTVYYFWPSNTTHEPEKEKRKGCNCEPCQLKKNRLKANSKWDKTRDSAVKFGLIIGWIILIALAYKVSKIQMDYVEYDPYMELAIDRGASQKEIKKAYRAMSLKYHPDKETGDPKKFMRVAKAYAALTDEDTKKNWEEFGNPDGPGATRFGIALPKWIVERENSMLVLAAYGLIFMIILPVVVGIWWYRSIKFSKDQVLLDTTRLYYFFFQKAPNMMLKRCIMVLGASFEFDKFHNKEVVERPSDNEEVPQLIKRLPHLDEKNKEKPLCFPYSVKARALLHAHFNRLDLQSSTLEQDKQFVIGKCPCLINEMINITAQLVAGAARNAVAHMPRLETVENCMKASQMLIQGLNERSSPLLQLPHIGQDMLKHFNTKKRHIQRITDLIAMKEEDRRLLFRNLGNEEYRDVINVCASMPYVTMEVRSEVLDDEDSTITAGSIVTVTVVLRRENMEFLFEKEDVQFSHMDQEAAEETTKAEETELELADSLKSQQQQATQPQKAVSKKQQKSKKVVKKKKAPKQAYNWKAAATEKETSKQSAMPVATVGGAETDVHKKDEENDNSEAETDDGGNDSEEEIAKTVDVISDQNKNGAEGDEDEEEQWKKYQEEAKQETTLDTKVKESHPVHCPYFSDDRQEGWWLYVGDKKNHMLITAPVQIQTLKTKEEVQLKFSAPMKPGVYTYFVILRSDSYLDYDQQQKIRLDVKEAKLVKDHPQWDISDDEEDKDKEDDSDSDYSTDMSDSE</sequence>
<keyword evidence="6 10" id="KW-1133">Transmembrane helix</keyword>
<dbReference type="Pfam" id="PF00226">
    <property type="entry name" value="DnaJ"/>
    <property type="match status" value="1"/>
</dbReference>
<dbReference type="InterPro" id="IPR036869">
    <property type="entry name" value="J_dom_sf"/>
</dbReference>
<evidence type="ECO:0000256" key="9">
    <source>
        <dbReference type="SAM" id="MobiDB-lite"/>
    </source>
</evidence>